<evidence type="ECO:0000259" key="1">
    <source>
        <dbReference type="Pfam" id="PF07495"/>
    </source>
</evidence>
<keyword evidence="3" id="KW-1185">Reference proteome</keyword>
<dbReference type="Pfam" id="PF07495">
    <property type="entry name" value="Y_Y_Y"/>
    <property type="match status" value="5"/>
</dbReference>
<proteinExistence type="predicted"/>
<name>A0A919S252_9CLOT</name>
<dbReference type="NCBIfam" id="NF010681">
    <property type="entry name" value="PRK14081.1"/>
    <property type="match status" value="1"/>
</dbReference>
<protein>
    <submittedName>
        <fullName evidence="2">Two component regulator three Y motif protein</fullName>
    </submittedName>
</protein>
<dbReference type="EMBL" id="BOPZ01000041">
    <property type="protein sequence ID" value="GIM30531.1"/>
    <property type="molecule type" value="Genomic_DNA"/>
</dbReference>
<gene>
    <name evidence="2" type="ORF">CPJCM30710_31970</name>
</gene>
<comment type="caution">
    <text evidence="2">The sequence shown here is derived from an EMBL/GenBank/DDBJ whole genome shotgun (WGS) entry which is preliminary data.</text>
</comment>
<accession>A0A919S252</accession>
<feature type="domain" description="Two component regulator three Y" evidence="1">
    <location>
        <begin position="411"/>
        <end position="469"/>
    </location>
</feature>
<feature type="domain" description="Two component regulator three Y" evidence="1">
    <location>
        <begin position="217"/>
        <end position="282"/>
    </location>
</feature>
<organism evidence="2 3">
    <name type="scientific">Clostridium polyendosporum</name>
    <dbReference type="NCBI Taxonomy" id="69208"/>
    <lineage>
        <taxon>Bacteria</taxon>
        <taxon>Bacillati</taxon>
        <taxon>Bacillota</taxon>
        <taxon>Clostridia</taxon>
        <taxon>Eubacteriales</taxon>
        <taxon>Clostridiaceae</taxon>
        <taxon>Clostridium</taxon>
    </lineage>
</organism>
<evidence type="ECO:0000313" key="3">
    <source>
        <dbReference type="Proteomes" id="UP000679179"/>
    </source>
</evidence>
<dbReference type="RefSeq" id="WP_212905200.1">
    <property type="nucleotide sequence ID" value="NZ_BOPZ01000041.1"/>
</dbReference>
<feature type="domain" description="Two component regulator three Y" evidence="1">
    <location>
        <begin position="27"/>
        <end position="86"/>
    </location>
</feature>
<dbReference type="AlphaFoldDB" id="A0A919S252"/>
<sequence length="668" mass="78330">MDEILLTFDKKSPQERNDKIKITVINNTEEGLLYKFLVGLDGVWKVLKDFGLKNYCTWTPKIDGKYLIMVQAKVKDSQKPFDYKTMQDFFVGTVEQSLINEVYIDKKDLNLGEKITVQVETTRIPAMYRYWISSKDGWQLIKDYTIENKLIFTAREEGKHEILVECKVPESNNNFDDFKTVDFTVKGVEKLEIIDFKCLTKDLLIGEELIFQVEAKFDDSRTILYKFVKFGPDGKACCLQDYSSKTMVNFIEKEKGTFKLLCLARDMYSAKEYDDRALMVYEVQPYYPVNIKTFTTDLSSPQMEGSTVLIKSVVEGGKNLLYRFRIDGNYGEDSGYIRSNSYIWECKHADQYKITVWVKDDSFEGEYEDKRSIEYVIEKKNQKPVKITDIVADKDRNYIINDPINIKVIAEGGTDLKYSFVVYKDKKEKEKVPYGNSNWVNFTPEIKGEYELEIKVKDKYSDKEYDSHQFLYFDVKEYVEGVIDYVLVQSKEYYLVDDEVELEVITQNTQNIFIKYVIQIDGHTVEETDFIPNKRFIFKPKRAGKYVVEMYAKNIKCKEGFDSKKDVKVYIHEAPPVTGTKIICNKTNCKINDEITFTVESYGGREVCYEFYIMEKGNWRVVQSYSRKNYYSFIPFTEGKIRLLALAKSYYKKVAYEDYDIVEVVVEE</sequence>
<reference evidence="2" key="1">
    <citation type="submission" date="2021-03" db="EMBL/GenBank/DDBJ databases">
        <title>Taxonomic study of Clostridium polyendosporum from meadow-gley soil under rice.</title>
        <authorList>
            <person name="Kobayashi H."/>
            <person name="Tanizawa Y."/>
            <person name="Yagura M."/>
        </authorList>
    </citation>
    <scope>NUCLEOTIDE SEQUENCE</scope>
    <source>
        <strain evidence="2">JCM 30710</strain>
    </source>
</reference>
<evidence type="ECO:0000313" key="2">
    <source>
        <dbReference type="EMBL" id="GIM30531.1"/>
    </source>
</evidence>
<dbReference type="Proteomes" id="UP000679179">
    <property type="component" value="Unassembled WGS sequence"/>
</dbReference>
<feature type="domain" description="Two component regulator three Y" evidence="1">
    <location>
        <begin position="127"/>
        <end position="186"/>
    </location>
</feature>
<dbReference type="InterPro" id="IPR011123">
    <property type="entry name" value="Y_Y_Y"/>
</dbReference>
<feature type="domain" description="Two component regulator three Y" evidence="1">
    <location>
        <begin position="507"/>
        <end position="571"/>
    </location>
</feature>